<dbReference type="GO" id="GO:0016075">
    <property type="term" value="P:rRNA catabolic process"/>
    <property type="evidence" value="ECO:0007669"/>
    <property type="project" value="TreeGrafter"/>
</dbReference>
<dbReference type="InterPro" id="IPR011067">
    <property type="entry name" value="Plasmid_toxin/cell-grow_inhib"/>
</dbReference>
<name>A0A2Z2ME42_9EURY</name>
<accession>A0A2Z2ME42</accession>
<dbReference type="Proteomes" id="UP000250272">
    <property type="component" value="Chromosome"/>
</dbReference>
<protein>
    <submittedName>
        <fullName evidence="1">MazF family transcriptional regulator</fullName>
    </submittedName>
</protein>
<dbReference type="GO" id="GO:0003677">
    <property type="term" value="F:DNA binding"/>
    <property type="evidence" value="ECO:0007669"/>
    <property type="project" value="InterPro"/>
</dbReference>
<dbReference type="OrthoDB" id="94628at2157"/>
<dbReference type="Pfam" id="PF02452">
    <property type="entry name" value="PemK_toxin"/>
    <property type="match status" value="1"/>
</dbReference>
<dbReference type="Gene3D" id="2.30.30.110">
    <property type="match status" value="1"/>
</dbReference>
<dbReference type="InterPro" id="IPR003477">
    <property type="entry name" value="PemK-like"/>
</dbReference>
<dbReference type="RefSeq" id="WP_088863899.1">
    <property type="nucleotide sequence ID" value="NZ_CP015101.1"/>
</dbReference>
<keyword evidence="2" id="KW-1185">Reference proteome</keyword>
<reference evidence="1 2" key="1">
    <citation type="submission" date="2016-04" db="EMBL/GenBank/DDBJ databases">
        <title>Complete genome sequence of Thermococcus barossii type strain SHCK-94.</title>
        <authorList>
            <person name="Oger P.M."/>
        </authorList>
    </citation>
    <scope>NUCLEOTIDE SEQUENCE [LARGE SCALE GENOMIC DNA]</scope>
    <source>
        <strain evidence="1 2">SHCK-94</strain>
    </source>
</reference>
<dbReference type="PANTHER" id="PTHR33988">
    <property type="entry name" value="ENDORIBONUCLEASE MAZF-RELATED"/>
    <property type="match status" value="1"/>
</dbReference>
<evidence type="ECO:0000313" key="1">
    <source>
        <dbReference type="EMBL" id="ASJ03843.1"/>
    </source>
</evidence>
<dbReference type="GeneID" id="33325123"/>
<dbReference type="GO" id="GO:0004521">
    <property type="term" value="F:RNA endonuclease activity"/>
    <property type="evidence" value="ECO:0007669"/>
    <property type="project" value="TreeGrafter"/>
</dbReference>
<gene>
    <name evidence="1" type="ORF">A3L01_00075</name>
</gene>
<dbReference type="KEGG" id="tbs:A3L01_00075"/>
<organism evidence="1 2">
    <name type="scientific">Thermococcus barossii</name>
    <dbReference type="NCBI Taxonomy" id="54077"/>
    <lineage>
        <taxon>Archaea</taxon>
        <taxon>Methanobacteriati</taxon>
        <taxon>Methanobacteriota</taxon>
        <taxon>Thermococci</taxon>
        <taxon>Thermococcales</taxon>
        <taxon>Thermococcaceae</taxon>
        <taxon>Thermococcus</taxon>
    </lineage>
</organism>
<evidence type="ECO:0000313" key="2">
    <source>
        <dbReference type="Proteomes" id="UP000250272"/>
    </source>
</evidence>
<dbReference type="AlphaFoldDB" id="A0A2Z2ME42"/>
<proteinExistence type="predicted"/>
<sequence>MLELPFTNYVGSKLRPVLVVSSDELNAISDDIVVLKITSQSHFAEFQVELSEKDLVFGKLKKRSYVDCSSVFTVEKSLVIKCIARLSEEKLDEVKETLRRTFSL</sequence>
<dbReference type="GO" id="GO:0006402">
    <property type="term" value="P:mRNA catabolic process"/>
    <property type="evidence" value="ECO:0007669"/>
    <property type="project" value="TreeGrafter"/>
</dbReference>
<dbReference type="EMBL" id="CP015101">
    <property type="protein sequence ID" value="ASJ03843.1"/>
    <property type="molecule type" value="Genomic_DNA"/>
</dbReference>
<dbReference type="SUPFAM" id="SSF50118">
    <property type="entry name" value="Cell growth inhibitor/plasmid maintenance toxic component"/>
    <property type="match status" value="1"/>
</dbReference>